<evidence type="ECO:0000313" key="2">
    <source>
        <dbReference type="Proteomes" id="UP000326396"/>
    </source>
</evidence>
<dbReference type="Proteomes" id="UP000326396">
    <property type="component" value="Linkage Group LG1"/>
</dbReference>
<dbReference type="EMBL" id="SZYD01000001">
    <property type="protein sequence ID" value="KAD7477229.1"/>
    <property type="molecule type" value="Genomic_DNA"/>
</dbReference>
<organism evidence="1 2">
    <name type="scientific">Mikania micrantha</name>
    <name type="common">bitter vine</name>
    <dbReference type="NCBI Taxonomy" id="192012"/>
    <lineage>
        <taxon>Eukaryota</taxon>
        <taxon>Viridiplantae</taxon>
        <taxon>Streptophyta</taxon>
        <taxon>Embryophyta</taxon>
        <taxon>Tracheophyta</taxon>
        <taxon>Spermatophyta</taxon>
        <taxon>Magnoliopsida</taxon>
        <taxon>eudicotyledons</taxon>
        <taxon>Gunneridae</taxon>
        <taxon>Pentapetalae</taxon>
        <taxon>asterids</taxon>
        <taxon>campanulids</taxon>
        <taxon>Asterales</taxon>
        <taxon>Asteraceae</taxon>
        <taxon>Asteroideae</taxon>
        <taxon>Heliantheae alliance</taxon>
        <taxon>Eupatorieae</taxon>
        <taxon>Mikania</taxon>
    </lineage>
</organism>
<name>A0A5N6PXW6_9ASTR</name>
<protein>
    <submittedName>
        <fullName evidence="1">Uncharacterized protein</fullName>
    </submittedName>
</protein>
<sequence>MKGVGFAACLRYRLAYWFGNKHSRFVFLWFGMKCSADETGWPRVREPGWVRAPVDGSVDIIEDVESFAWTPRTPKSVEK</sequence>
<comment type="caution">
    <text evidence="1">The sequence shown here is derived from an EMBL/GenBank/DDBJ whole genome shotgun (WGS) entry which is preliminary data.</text>
</comment>
<gene>
    <name evidence="1" type="ORF">E3N88_00365</name>
</gene>
<proteinExistence type="predicted"/>
<evidence type="ECO:0000313" key="1">
    <source>
        <dbReference type="EMBL" id="KAD7477229.1"/>
    </source>
</evidence>
<keyword evidence="2" id="KW-1185">Reference proteome</keyword>
<dbReference type="AlphaFoldDB" id="A0A5N6PXW6"/>
<reference evidence="1 2" key="1">
    <citation type="submission" date="2019-05" db="EMBL/GenBank/DDBJ databases">
        <title>Mikania micrantha, genome provides insights into the molecular mechanism of rapid growth.</title>
        <authorList>
            <person name="Liu B."/>
        </authorList>
    </citation>
    <scope>NUCLEOTIDE SEQUENCE [LARGE SCALE GENOMIC DNA]</scope>
    <source>
        <strain evidence="1">NLD-2019</strain>
        <tissue evidence="1">Leaf</tissue>
    </source>
</reference>
<accession>A0A5N6PXW6</accession>